<organism evidence="2 3">
    <name type="scientific">Flagellimonas olearia</name>
    <dbReference type="NCBI Taxonomy" id="552546"/>
    <lineage>
        <taxon>Bacteria</taxon>
        <taxon>Pseudomonadati</taxon>
        <taxon>Bacteroidota</taxon>
        <taxon>Flavobacteriia</taxon>
        <taxon>Flavobacteriales</taxon>
        <taxon>Flavobacteriaceae</taxon>
        <taxon>Flagellimonas</taxon>
    </lineage>
</organism>
<gene>
    <name evidence="2" type="ORF">DN53_18130</name>
</gene>
<dbReference type="InterPro" id="IPR014710">
    <property type="entry name" value="RmlC-like_jellyroll"/>
</dbReference>
<keyword evidence="3" id="KW-1185">Reference proteome</keyword>
<sequence length="185" mass="21521">MKEVLQHILPKDKVEQLLAIGQVKTLQKGDYFVRAGEIPKGFAFVKSGLFRYVYITPKGNEFTKGIIMEHDFISSYSAMTSNAPSHFFIEAMEDAEILVIPYPKWLALFETDVFWVKFLLKSIEKGFSKKEKRERDLLVLNAETRYLDFLEEYPNIDKRINQTIIASYLGIQPESLSRIRKNMQT</sequence>
<evidence type="ECO:0000259" key="1">
    <source>
        <dbReference type="PROSITE" id="PS50042"/>
    </source>
</evidence>
<dbReference type="EMBL" id="JJMP01000009">
    <property type="protein sequence ID" value="RYC50547.1"/>
    <property type="molecule type" value="Genomic_DNA"/>
</dbReference>
<dbReference type="InterPro" id="IPR018490">
    <property type="entry name" value="cNMP-bd_dom_sf"/>
</dbReference>
<feature type="domain" description="Cyclic nucleotide-binding" evidence="1">
    <location>
        <begin position="5"/>
        <end position="100"/>
    </location>
</feature>
<dbReference type="Gene3D" id="2.60.120.10">
    <property type="entry name" value="Jelly Rolls"/>
    <property type="match status" value="1"/>
</dbReference>
<dbReference type="CDD" id="cd00038">
    <property type="entry name" value="CAP_ED"/>
    <property type="match status" value="1"/>
</dbReference>
<protein>
    <submittedName>
        <fullName evidence="2">Cyclic nucleotide-binding protein</fullName>
    </submittedName>
</protein>
<evidence type="ECO:0000313" key="3">
    <source>
        <dbReference type="Proteomes" id="UP000290261"/>
    </source>
</evidence>
<name>A0A444VIE5_9FLAO</name>
<reference evidence="2 3" key="1">
    <citation type="submission" date="2014-04" db="EMBL/GenBank/DDBJ databases">
        <title>Whole genome of Muricauda olearia.</title>
        <authorList>
            <person name="Zhang X.-H."/>
            <person name="Tang K."/>
        </authorList>
    </citation>
    <scope>NUCLEOTIDE SEQUENCE [LARGE SCALE GENOMIC DNA]</scope>
    <source>
        <strain evidence="2 3">Th120</strain>
    </source>
</reference>
<evidence type="ECO:0000313" key="2">
    <source>
        <dbReference type="EMBL" id="RYC50547.1"/>
    </source>
</evidence>
<dbReference type="AlphaFoldDB" id="A0A444VIE5"/>
<dbReference type="RefSeq" id="WP_129655549.1">
    <property type="nucleotide sequence ID" value="NZ_ML142913.1"/>
</dbReference>
<dbReference type="PROSITE" id="PS50042">
    <property type="entry name" value="CNMP_BINDING_3"/>
    <property type="match status" value="1"/>
</dbReference>
<accession>A0A444VIE5</accession>
<dbReference type="SUPFAM" id="SSF51206">
    <property type="entry name" value="cAMP-binding domain-like"/>
    <property type="match status" value="1"/>
</dbReference>
<comment type="caution">
    <text evidence="2">The sequence shown here is derived from an EMBL/GenBank/DDBJ whole genome shotgun (WGS) entry which is preliminary data.</text>
</comment>
<proteinExistence type="predicted"/>
<dbReference type="Pfam" id="PF00027">
    <property type="entry name" value="cNMP_binding"/>
    <property type="match status" value="1"/>
</dbReference>
<dbReference type="InterPro" id="IPR000595">
    <property type="entry name" value="cNMP-bd_dom"/>
</dbReference>
<dbReference type="Proteomes" id="UP000290261">
    <property type="component" value="Unassembled WGS sequence"/>
</dbReference>